<evidence type="ECO:0000313" key="2">
    <source>
        <dbReference type="EMBL" id="KAK3381322.1"/>
    </source>
</evidence>
<sequence length="267" mass="29443">MMENPDSDAVPLSAPEGEPEEYQSDAEFLQPPMGVLTKDEEESEAVQASNNREDGLPGPDFSPAGWSQNLGHIVPQHMTDGEEGLPGPGFSPADWLQNSSYIVPRQIKDGEKDVDESKPIIASNDDENARPWPGFSHAGESQDNSYLVPQHITDGEEFGDGISSESEWSNDEEERWERTLLPLKEYSVIAKYGDSAANDLSENRQQQAVEKRNDPDIGRTSLQPRDDGGIEGAPLLPPGYRSIGLLEGYQTKKTFRELLSDQKATKT</sequence>
<dbReference type="AlphaFoldDB" id="A0AAE0TVR0"/>
<evidence type="ECO:0000313" key="3">
    <source>
        <dbReference type="Proteomes" id="UP001285441"/>
    </source>
</evidence>
<dbReference type="EMBL" id="JAULSW010000005">
    <property type="protein sequence ID" value="KAK3381322.1"/>
    <property type="molecule type" value="Genomic_DNA"/>
</dbReference>
<reference evidence="2" key="2">
    <citation type="submission" date="2023-06" db="EMBL/GenBank/DDBJ databases">
        <authorList>
            <consortium name="Lawrence Berkeley National Laboratory"/>
            <person name="Haridas S."/>
            <person name="Hensen N."/>
            <person name="Bonometti L."/>
            <person name="Westerberg I."/>
            <person name="Brannstrom I.O."/>
            <person name="Guillou S."/>
            <person name="Cros-Aarteil S."/>
            <person name="Calhoun S."/>
            <person name="Kuo A."/>
            <person name="Mondo S."/>
            <person name="Pangilinan J."/>
            <person name="Riley R."/>
            <person name="LaButti K."/>
            <person name="Andreopoulos B."/>
            <person name="Lipzen A."/>
            <person name="Chen C."/>
            <person name="Yanf M."/>
            <person name="Daum C."/>
            <person name="Ng V."/>
            <person name="Clum A."/>
            <person name="Steindorff A."/>
            <person name="Ohm R."/>
            <person name="Martin F."/>
            <person name="Silar P."/>
            <person name="Natvig D."/>
            <person name="Lalanne C."/>
            <person name="Gautier V."/>
            <person name="Ament-velasquez S.L."/>
            <person name="Kruys A."/>
            <person name="Hutchinson M.I."/>
            <person name="Powell A.J."/>
            <person name="Barry K."/>
            <person name="Miller A.N."/>
            <person name="Grigoriev I.V."/>
            <person name="Debuchy R."/>
            <person name="Gladieux P."/>
            <person name="Thoren M.H."/>
            <person name="Johannesson H."/>
        </authorList>
    </citation>
    <scope>NUCLEOTIDE SEQUENCE</scope>
    <source>
        <strain evidence="2">CBS 232.78</strain>
    </source>
</reference>
<feature type="region of interest" description="Disordered" evidence="1">
    <location>
        <begin position="1"/>
        <end position="97"/>
    </location>
</feature>
<feature type="compositionally biased region" description="Polar residues" evidence="1">
    <location>
        <begin position="198"/>
        <end position="208"/>
    </location>
</feature>
<protein>
    <submittedName>
        <fullName evidence="2">Uncharacterized protein</fullName>
    </submittedName>
</protein>
<comment type="caution">
    <text evidence="2">The sequence shown here is derived from an EMBL/GenBank/DDBJ whole genome shotgun (WGS) entry which is preliminary data.</text>
</comment>
<dbReference type="Proteomes" id="UP001285441">
    <property type="component" value="Unassembled WGS sequence"/>
</dbReference>
<proteinExistence type="predicted"/>
<organism evidence="2 3">
    <name type="scientific">Podospora didyma</name>
    <dbReference type="NCBI Taxonomy" id="330526"/>
    <lineage>
        <taxon>Eukaryota</taxon>
        <taxon>Fungi</taxon>
        <taxon>Dikarya</taxon>
        <taxon>Ascomycota</taxon>
        <taxon>Pezizomycotina</taxon>
        <taxon>Sordariomycetes</taxon>
        <taxon>Sordariomycetidae</taxon>
        <taxon>Sordariales</taxon>
        <taxon>Podosporaceae</taxon>
        <taxon>Podospora</taxon>
    </lineage>
</organism>
<feature type="region of interest" description="Disordered" evidence="1">
    <location>
        <begin position="195"/>
        <end position="236"/>
    </location>
</feature>
<reference evidence="2" key="1">
    <citation type="journal article" date="2023" name="Mol. Phylogenet. Evol.">
        <title>Genome-scale phylogeny and comparative genomics of the fungal order Sordariales.</title>
        <authorList>
            <person name="Hensen N."/>
            <person name="Bonometti L."/>
            <person name="Westerberg I."/>
            <person name="Brannstrom I.O."/>
            <person name="Guillou S."/>
            <person name="Cros-Aarteil S."/>
            <person name="Calhoun S."/>
            <person name="Haridas S."/>
            <person name="Kuo A."/>
            <person name="Mondo S."/>
            <person name="Pangilinan J."/>
            <person name="Riley R."/>
            <person name="LaButti K."/>
            <person name="Andreopoulos B."/>
            <person name="Lipzen A."/>
            <person name="Chen C."/>
            <person name="Yan M."/>
            <person name="Daum C."/>
            <person name="Ng V."/>
            <person name="Clum A."/>
            <person name="Steindorff A."/>
            <person name="Ohm R.A."/>
            <person name="Martin F."/>
            <person name="Silar P."/>
            <person name="Natvig D.O."/>
            <person name="Lalanne C."/>
            <person name="Gautier V."/>
            <person name="Ament-Velasquez S.L."/>
            <person name="Kruys A."/>
            <person name="Hutchinson M.I."/>
            <person name="Powell A.J."/>
            <person name="Barry K."/>
            <person name="Miller A.N."/>
            <person name="Grigoriev I.V."/>
            <person name="Debuchy R."/>
            <person name="Gladieux P."/>
            <person name="Hiltunen Thoren M."/>
            <person name="Johannesson H."/>
        </authorList>
    </citation>
    <scope>NUCLEOTIDE SEQUENCE</scope>
    <source>
        <strain evidence="2">CBS 232.78</strain>
    </source>
</reference>
<accession>A0AAE0TVR0</accession>
<evidence type="ECO:0000256" key="1">
    <source>
        <dbReference type="SAM" id="MobiDB-lite"/>
    </source>
</evidence>
<keyword evidence="3" id="KW-1185">Reference proteome</keyword>
<name>A0AAE0TVR0_9PEZI</name>
<gene>
    <name evidence="2" type="ORF">B0H63DRAFT_511159</name>
</gene>
<feature type="region of interest" description="Disordered" evidence="1">
    <location>
        <begin position="121"/>
        <end position="173"/>
    </location>
</feature>